<evidence type="ECO:0000313" key="9">
    <source>
        <dbReference type="WBParaSite" id="maker-E.canG7_contigs_7107-snap-gene-0.26-mRNA-1"/>
    </source>
</evidence>
<name>A0A915F015_9CEST</name>
<keyword evidence="8" id="KW-1185">Reference proteome</keyword>
<dbReference type="Pfam" id="PF24456">
    <property type="entry name" value="RHD_RETREG1-3"/>
    <property type="match status" value="1"/>
</dbReference>
<keyword evidence="3 6" id="KW-1133">Transmembrane helix</keyword>
<evidence type="ECO:0000256" key="1">
    <source>
        <dbReference type="ARBA" id="ARBA00004141"/>
    </source>
</evidence>
<feature type="compositionally biased region" description="Polar residues" evidence="5">
    <location>
        <begin position="325"/>
        <end position="356"/>
    </location>
</feature>
<feature type="compositionally biased region" description="Basic and acidic residues" evidence="5">
    <location>
        <begin position="315"/>
        <end position="324"/>
    </location>
</feature>
<keyword evidence="4 6" id="KW-0472">Membrane</keyword>
<organism evidence="8 9">
    <name type="scientific">Echinococcus canadensis</name>
    <dbReference type="NCBI Taxonomy" id="519352"/>
    <lineage>
        <taxon>Eukaryota</taxon>
        <taxon>Metazoa</taxon>
        <taxon>Spiralia</taxon>
        <taxon>Lophotrochozoa</taxon>
        <taxon>Platyhelminthes</taxon>
        <taxon>Cestoda</taxon>
        <taxon>Eucestoda</taxon>
        <taxon>Cyclophyllidea</taxon>
        <taxon>Taeniidae</taxon>
        <taxon>Echinococcus</taxon>
        <taxon>Echinococcus canadensis group</taxon>
    </lineage>
</organism>
<feature type="transmembrane region" description="Helical" evidence="6">
    <location>
        <begin position="66"/>
        <end position="85"/>
    </location>
</feature>
<proteinExistence type="predicted"/>
<evidence type="ECO:0000256" key="6">
    <source>
        <dbReference type="SAM" id="Phobius"/>
    </source>
</evidence>
<keyword evidence="2 6" id="KW-0812">Transmembrane</keyword>
<dbReference type="AlphaFoldDB" id="A0A915F015"/>
<dbReference type="Proteomes" id="UP000887562">
    <property type="component" value="Unplaced"/>
</dbReference>
<feature type="transmembrane region" description="Helical" evidence="6">
    <location>
        <begin position="147"/>
        <end position="166"/>
    </location>
</feature>
<evidence type="ECO:0000256" key="4">
    <source>
        <dbReference type="ARBA" id="ARBA00023136"/>
    </source>
</evidence>
<dbReference type="GO" id="GO:0016020">
    <property type="term" value="C:membrane"/>
    <property type="evidence" value="ECO:0007669"/>
    <property type="project" value="UniProtKB-SubCell"/>
</dbReference>
<evidence type="ECO:0000259" key="7">
    <source>
        <dbReference type="Pfam" id="PF24456"/>
    </source>
</evidence>
<dbReference type="GO" id="GO:0005783">
    <property type="term" value="C:endoplasmic reticulum"/>
    <property type="evidence" value="ECO:0007669"/>
    <property type="project" value="UniProtKB-ARBA"/>
</dbReference>
<protein>
    <recommendedName>
        <fullName evidence="7">RETREG1-3/ARL6IP-like N-terminal reticulon-homology domain-containing protein</fullName>
    </recommendedName>
</protein>
<feature type="domain" description="RETREG1-3/ARL6IP-like N-terminal reticulon-homology" evidence="7">
    <location>
        <begin position="24"/>
        <end position="207"/>
    </location>
</feature>
<dbReference type="InterPro" id="IPR057282">
    <property type="entry name" value="RETREG1-3-like_RHD"/>
</dbReference>
<evidence type="ECO:0000256" key="3">
    <source>
        <dbReference type="ARBA" id="ARBA00022989"/>
    </source>
</evidence>
<feature type="region of interest" description="Disordered" evidence="5">
    <location>
        <begin position="314"/>
        <end position="356"/>
    </location>
</feature>
<comment type="subcellular location">
    <subcellularLocation>
        <location evidence="1">Membrane</location>
        <topology evidence="1">Multi-pass membrane protein</topology>
    </subcellularLocation>
</comment>
<dbReference type="PANTHER" id="PTHR20952:SF0">
    <property type="entry name" value="ADP-RIBOSYLATION FACTOR-LIKE PROTEIN 6-INTERACTING PROTEIN 1"/>
    <property type="match status" value="1"/>
</dbReference>
<accession>A0A915F015</accession>
<dbReference type="WBParaSite" id="maker-E.canG7_contigs_7107-snap-gene-0.26-mRNA-1">
    <property type="protein sequence ID" value="maker-E.canG7_contigs_7107-snap-gene-0.26-mRNA-1"/>
    <property type="gene ID" value="EcG7_00581"/>
</dbReference>
<evidence type="ECO:0000256" key="2">
    <source>
        <dbReference type="ARBA" id="ARBA00022692"/>
    </source>
</evidence>
<reference evidence="9" key="1">
    <citation type="submission" date="2022-11" db="UniProtKB">
        <authorList>
            <consortium name="WormBaseParasite"/>
        </authorList>
    </citation>
    <scope>IDENTIFICATION</scope>
</reference>
<feature type="transmembrane region" description="Helical" evidence="6">
    <location>
        <begin position="12"/>
        <end position="29"/>
    </location>
</feature>
<dbReference type="PANTHER" id="PTHR20952">
    <property type="entry name" value="ADP-RIBOSYLATION-LIKE FACTOR 6-INTERACTING PROTEIN"/>
    <property type="match status" value="1"/>
</dbReference>
<sequence length="448" mass="50936">MAISVAQIYQERFYGGALAVLSNIDFILLRIEFLLLYKKLIPSIIFASVVQIVTRIPVLLRLNATFVAATFLSVGLLLDLGKSWLLPKIEYLLLMSTGFDMASEVDIALKNREIFSVEELSFHAAKGFRIFLKLINIFAPYREQRPLLFLILSCIMSLLLIWIGLIAKEHNLTYVVVNIFLLLPALMHHRIFSRTWSVLKPYIDQIEAEFDRGQIESIAEREAGERELWEPLATSSFFNPSERRYNTSTGRFDNFEVDVDDFDASESQFIQSFIPHRLHISKEKNKVALDAMTREIMETCRNQEDIDEWFLEVTQDPKHPDRRSQSGSMTEKQTCTADLSSLNANSGATGDPTLNSEFDSAEWEEFSPVRRRRSCCSIASRVTSWAMGFRASATAAADAEGVVLRRRHTAPLDRSARQCSPFTISGRFTDEDVEAEGFGDDIRENAKS</sequence>
<evidence type="ECO:0000313" key="8">
    <source>
        <dbReference type="Proteomes" id="UP000887562"/>
    </source>
</evidence>
<feature type="transmembrane region" description="Helical" evidence="6">
    <location>
        <begin position="172"/>
        <end position="192"/>
    </location>
</feature>
<evidence type="ECO:0000256" key="5">
    <source>
        <dbReference type="SAM" id="MobiDB-lite"/>
    </source>
</evidence>
<dbReference type="InterPro" id="IPR052114">
    <property type="entry name" value="ER_autophagy_membrane_reg"/>
</dbReference>